<evidence type="ECO:0000256" key="2">
    <source>
        <dbReference type="ARBA" id="ARBA00004173"/>
    </source>
</evidence>
<dbReference type="InterPro" id="IPR041679">
    <property type="entry name" value="DNA2/NAM7-like_C"/>
</dbReference>
<keyword evidence="12 22" id="KW-0347">Helicase</keyword>
<keyword evidence="19 22" id="KW-0539">Nucleus</keyword>
<dbReference type="GO" id="GO:0046872">
    <property type="term" value="F:metal ion binding"/>
    <property type="evidence" value="ECO:0007669"/>
    <property type="project" value="UniProtKB-UniRule"/>
</dbReference>
<dbReference type="InterPro" id="IPR014808">
    <property type="entry name" value="DNA_replication_fac_Dna2_N"/>
</dbReference>
<dbReference type="GO" id="GO:0035861">
    <property type="term" value="C:site of double-strand break"/>
    <property type="evidence" value="ECO:0007669"/>
    <property type="project" value="UniProtKB-ARBA"/>
</dbReference>
<evidence type="ECO:0000256" key="14">
    <source>
        <dbReference type="ARBA" id="ARBA00023004"/>
    </source>
</evidence>
<dbReference type="Gene3D" id="3.40.50.300">
    <property type="entry name" value="P-loop containing nucleotide triphosphate hydrolases"/>
    <property type="match status" value="2"/>
</dbReference>
<keyword evidence="15 22" id="KW-0411">Iron-sulfur</keyword>
<dbReference type="GO" id="GO:0005634">
    <property type="term" value="C:nucleus"/>
    <property type="evidence" value="ECO:0007669"/>
    <property type="project" value="UniProtKB-SubCell"/>
</dbReference>
<reference evidence="29 30" key="1">
    <citation type="journal article" date="2019" name="Front. Genet.">
        <title>Whole-Genome Sequencing of the Opportunistic Yeast Pathogen Candida inconspicua Uncovers Its Hybrid Origin.</title>
        <authorList>
            <person name="Mixao V."/>
            <person name="Hansen A.P."/>
            <person name="Saus E."/>
            <person name="Boekhout T."/>
            <person name="Lass-Florl C."/>
            <person name="Gabaldon T."/>
        </authorList>
    </citation>
    <scope>NUCLEOTIDE SEQUENCE [LARGE SCALE GENOMIC DNA]</scope>
    <source>
        <strain evidence="29 30">CBS 180</strain>
    </source>
</reference>
<dbReference type="GO" id="GO:0017108">
    <property type="term" value="F:5'-flap endonuclease activity"/>
    <property type="evidence" value="ECO:0007669"/>
    <property type="project" value="UniProtKB-UniRule"/>
</dbReference>
<dbReference type="SUPFAM" id="SSF52540">
    <property type="entry name" value="P-loop containing nucleoside triphosphate hydrolases"/>
    <property type="match status" value="1"/>
</dbReference>
<feature type="domain" description="DNA2 rift barrel" evidence="28">
    <location>
        <begin position="862"/>
        <end position="943"/>
    </location>
</feature>
<comment type="similarity">
    <text evidence="3 22">Belongs to the DNA2/NAM7 helicase family.</text>
</comment>
<dbReference type="InterPro" id="IPR026851">
    <property type="entry name" value="Dna2/JHS1_DEXXQ-box"/>
</dbReference>
<keyword evidence="18 22" id="KW-0234">DNA repair</keyword>
<keyword evidence="14 22" id="KW-0408">Iron</keyword>
<evidence type="ECO:0000256" key="21">
    <source>
        <dbReference type="ARBA" id="ARBA00047995"/>
    </source>
</evidence>
<evidence type="ECO:0000256" key="22">
    <source>
        <dbReference type="RuleBase" id="RU367041"/>
    </source>
</evidence>
<keyword evidence="13 22" id="KW-0067">ATP-binding</keyword>
<dbReference type="FunFam" id="3.40.50.300:FF:000721">
    <property type="entry name" value="DNA replication ATP-dependent helicase/nuclease DNA2"/>
    <property type="match status" value="1"/>
</dbReference>
<keyword evidence="17" id="KW-0496">Mitochondrion</keyword>
<keyword evidence="10 22" id="KW-0227">DNA damage</keyword>
<evidence type="ECO:0000256" key="1">
    <source>
        <dbReference type="ARBA" id="ARBA00001966"/>
    </source>
</evidence>
<dbReference type="InterPro" id="IPR045055">
    <property type="entry name" value="DNA2/NAM7-like"/>
</dbReference>
<evidence type="ECO:0000256" key="12">
    <source>
        <dbReference type="ARBA" id="ARBA00022806"/>
    </source>
</evidence>
<keyword evidence="5 22" id="KW-0235">DNA replication</keyword>
<feature type="compositionally biased region" description="Basic residues" evidence="24">
    <location>
        <begin position="25"/>
        <end position="37"/>
    </location>
</feature>
<dbReference type="InterPro" id="IPR047187">
    <property type="entry name" value="SF1_C_Upf1"/>
</dbReference>
<evidence type="ECO:0000256" key="3">
    <source>
        <dbReference type="ARBA" id="ARBA00007913"/>
    </source>
</evidence>
<dbReference type="GO" id="GO:0033567">
    <property type="term" value="P:DNA replication, Okazaki fragment processing"/>
    <property type="evidence" value="ECO:0007669"/>
    <property type="project" value="UniProtKB-UniRule"/>
</dbReference>
<keyword evidence="30" id="KW-1185">Reference proteome</keyword>
<dbReference type="Proteomes" id="UP000307173">
    <property type="component" value="Unassembled WGS sequence"/>
</dbReference>
<dbReference type="GO" id="GO:0017116">
    <property type="term" value="F:single-stranded DNA helicase activity"/>
    <property type="evidence" value="ECO:0007669"/>
    <property type="project" value="UniProtKB-UniRule"/>
</dbReference>
<evidence type="ECO:0000256" key="24">
    <source>
        <dbReference type="SAM" id="MobiDB-lite"/>
    </source>
</evidence>
<dbReference type="InterPro" id="IPR041677">
    <property type="entry name" value="DNA2/NAM7_AAA_11"/>
</dbReference>
<dbReference type="EMBL" id="SELW01000170">
    <property type="protein sequence ID" value="TID30233.1"/>
    <property type="molecule type" value="Genomic_DNA"/>
</dbReference>
<dbReference type="Pfam" id="PF21123">
    <property type="entry name" value="Dna2_Rift"/>
    <property type="match status" value="1"/>
</dbReference>
<protein>
    <recommendedName>
        <fullName evidence="22">DNA replication ATP-dependent helicase/nuclease</fullName>
        <ecNumber evidence="22">3.1.-.-</ecNumber>
        <ecNumber evidence="22">3.6.4.12</ecNumber>
    </recommendedName>
</protein>
<organism evidence="29 30">
    <name type="scientific">Pichia inconspicua</name>
    <dbReference type="NCBI Taxonomy" id="52247"/>
    <lineage>
        <taxon>Eukaryota</taxon>
        <taxon>Fungi</taxon>
        <taxon>Dikarya</taxon>
        <taxon>Ascomycota</taxon>
        <taxon>Saccharomycotina</taxon>
        <taxon>Pichiomycetes</taxon>
        <taxon>Pichiales</taxon>
        <taxon>Pichiaceae</taxon>
        <taxon>Pichia</taxon>
    </lineage>
</organism>
<dbReference type="STRING" id="52247.A0A4T0X4Q1"/>
<keyword evidence="20 22" id="KW-0511">Multifunctional enzyme</keyword>
<dbReference type="PANTHER" id="PTHR10887">
    <property type="entry name" value="DNA2/NAM7 HELICASE FAMILY"/>
    <property type="match status" value="1"/>
</dbReference>
<feature type="region of interest" description="Disordered" evidence="24">
    <location>
        <begin position="347"/>
        <end position="374"/>
    </location>
</feature>
<dbReference type="GO" id="GO:0000014">
    <property type="term" value="F:single-stranded DNA endodeoxyribonuclease activity"/>
    <property type="evidence" value="ECO:0007669"/>
    <property type="project" value="UniProtKB-ARBA"/>
</dbReference>
<dbReference type="InterPro" id="IPR027417">
    <property type="entry name" value="P-loop_NTPase"/>
</dbReference>
<keyword evidence="23" id="KW-0175">Coiled coil</keyword>
<keyword evidence="6 22" id="KW-0540">Nuclease</keyword>
<evidence type="ECO:0000256" key="18">
    <source>
        <dbReference type="ARBA" id="ARBA00023204"/>
    </source>
</evidence>
<dbReference type="InterPro" id="IPR011604">
    <property type="entry name" value="PDDEXK-like_dom_sf"/>
</dbReference>
<keyword evidence="11 22" id="KW-0378">Hydrolase</keyword>
<name>A0A4T0X4Q1_9ASCO</name>
<feature type="compositionally biased region" description="Acidic residues" evidence="24">
    <location>
        <begin position="364"/>
        <end position="374"/>
    </location>
</feature>
<sequence length="1518" mass="171305">MGSQDERPAKRAKIGSSEVNLSGSKLKHKNNNLGKHRGVIDGFKSHGYTSPKKAISYSTLNREKEEKKKNELTKNLTGFIDLDSSDADVSFKVLRSSQEFNIDQVVSKSVLKSSPESSKVRPSSDDGIFWIDTSGHKESLEKFQNFDPKVSSSPLRQVYRGTRDDDDAFDLIDPDVKSMVNELKPQHENNRVRIRSKPDFARSKSDPRGLEYEERGSMKQIINRKGTIGETLLNEKLKANLHNHNHLDFANMLTQIGESLSMKQKAQQIKDATASETGYVKEPIESANILEDLSDVLTDDGVDGKDIDDVEVKITTPVDEGDNNDTSDDFSDDIDLDDPEVSKIIATQAPNYPTQNNTVKENQLSEDESDDTFSDDDELFEKAVDKMTQGFRSVSTRPNTDQTDGGYEIDTTETVRGMKNLGLNKYHLIATSKYKGLATVVEKNGNENSEKGFQLFDENDNLAKSALHYKLMKRLQIKEILENYKNERREYTLKCITADDEVVSVFVRDQWAELDFQVNDVIHIITAKEGDNYRIVNSKMNLLIWNPDILVSATNLAGSIDCKRRSVINQKFSGPGQASIPMIVGSITHELFQRCLLDKCTDDSFADEIIDEQISTYLIEIFSVSKTPNEVKEMIKGHFLYVKEWIEDYVGIGSRGNRREAVYHVSNILDIEQNIMSPIYGVRGIIDVVLETEINKGKYVVPMEIKTGTPNIANQVQALMYTLLVKQRYGVDSTYFSLVFTKTRDCVIEAVKKNDVVGLINLRNALSQYLVYGVTKMPPLLKRQSTCERCFVREPCMVLDKLVDSGTAEESGITADMYDEYTFHLSDERYKTFYTHWDELITKEEGLSNYVKRNLWCKKSKDREVDGGECVGDLKVVGFQALPSQNQYLYIFERDPIAYSPLNHSNIVKYDRIILSEENSTFGLAQGFVKLITSDTIVMITSKRWSDSAIQMTGFDASNNQTFMSVLSTQNKAEVVDTISDEVKSKKFRIDKDAISFGMSMARYNLLNLFMPEGDIERRELIVEHRTPTFSDTPNFSYHHVLEGLNEDQVRAVETVSKIEDYCLILGMPGTGKTTVISSIIECMVRSGKSVLISSHTHSAVDNICEKLIKNAEKKGEELPLLRVGNPSKISAVVQPFALHGTKFGKKIDSKESFEELVDRTQVVAVTCLGISDVIFGTEKRYDYCIIDEASQVSLPIVLGPLSFCDKFVLVGDHYQLPPLVRHPEAKNGGLDQSLFKILSDKHPQTVVELTLQYRMCEDIMSLSNELIYNGRLKCGSKDVAQQKLKIQNFELLPIRDTCIEKILDPEKRVVFVNGDDVKNIHEVIRGDKVDNPGEAAFVSALIKVLLLGGIQGEDIGVMSFYNAQLKHFYISLKSFTDIEILTADRFQGRDKDVIIISLVRTDALGDLLKEWRRFNVAITRARCKLIIFGSKKLLESEEQFEGFMEMIKEHNWVYDLVEGDDKVASEIEFSSAVSDALKVNTEAPAENTQTLFKGITSDSKAIQRTKLLKYILSEIGE</sequence>
<proteinExistence type="inferred from homology"/>
<dbReference type="GO" id="GO:0005739">
    <property type="term" value="C:mitochondrion"/>
    <property type="evidence" value="ECO:0007669"/>
    <property type="project" value="UniProtKB-SubCell"/>
</dbReference>
<keyword evidence="7 22" id="KW-0479">Metal-binding</keyword>
<keyword evidence="16 22" id="KW-0238">DNA-binding</keyword>
<evidence type="ECO:0000256" key="17">
    <source>
        <dbReference type="ARBA" id="ARBA00023128"/>
    </source>
</evidence>
<accession>A0A4T0X4Q1</accession>
<keyword evidence="8 22" id="KW-0547">Nucleotide-binding</keyword>
<dbReference type="Gene3D" id="3.90.320.10">
    <property type="match status" value="1"/>
</dbReference>
<dbReference type="GO" id="GO:0016887">
    <property type="term" value="F:ATP hydrolysis activity"/>
    <property type="evidence" value="ECO:0007669"/>
    <property type="project" value="RHEA"/>
</dbReference>
<dbReference type="GO" id="GO:0006302">
    <property type="term" value="P:double-strand break repair"/>
    <property type="evidence" value="ECO:0007669"/>
    <property type="project" value="UniProtKB-ARBA"/>
</dbReference>
<keyword evidence="22" id="KW-0158">Chromosome</keyword>
<dbReference type="EC" id="3.6.4.12" evidence="22"/>
<evidence type="ECO:0000259" key="28">
    <source>
        <dbReference type="Pfam" id="PF21123"/>
    </source>
</evidence>
<evidence type="ECO:0000256" key="15">
    <source>
        <dbReference type="ARBA" id="ARBA00023014"/>
    </source>
</evidence>
<dbReference type="Pfam" id="PF13087">
    <property type="entry name" value="AAA_12"/>
    <property type="match status" value="1"/>
</dbReference>
<comment type="cofactor">
    <cofactor evidence="1">
        <name>[4Fe-4S] cluster</name>
        <dbReference type="ChEBI" id="CHEBI:49883"/>
    </cofactor>
</comment>
<evidence type="ECO:0000313" key="30">
    <source>
        <dbReference type="Proteomes" id="UP000307173"/>
    </source>
</evidence>
<evidence type="ECO:0000313" key="29">
    <source>
        <dbReference type="EMBL" id="TID30233.1"/>
    </source>
</evidence>
<feature type="region of interest" description="Disordered" evidence="24">
    <location>
        <begin position="1"/>
        <end position="45"/>
    </location>
</feature>
<evidence type="ECO:0000256" key="11">
    <source>
        <dbReference type="ARBA" id="ARBA00022801"/>
    </source>
</evidence>
<keyword evidence="4 22" id="KW-0004">4Fe-4S</keyword>
<feature type="domain" description="DNA2/NAM7 helicase helicase" evidence="26">
    <location>
        <begin position="1144"/>
        <end position="1221"/>
    </location>
</feature>
<evidence type="ECO:0000256" key="6">
    <source>
        <dbReference type="ARBA" id="ARBA00022722"/>
    </source>
</evidence>
<dbReference type="CDD" id="cd18041">
    <property type="entry name" value="DEXXQc_DNA2"/>
    <property type="match status" value="1"/>
</dbReference>
<dbReference type="Pfam" id="PF08696">
    <property type="entry name" value="Dna2"/>
    <property type="match status" value="1"/>
</dbReference>
<evidence type="ECO:0000256" key="4">
    <source>
        <dbReference type="ARBA" id="ARBA00022485"/>
    </source>
</evidence>
<evidence type="ECO:0000256" key="20">
    <source>
        <dbReference type="ARBA" id="ARBA00023268"/>
    </source>
</evidence>
<feature type="domain" description="DNA2/NAM7 helicase-like C-terminal" evidence="27">
    <location>
        <begin position="1231"/>
        <end position="1432"/>
    </location>
</feature>
<comment type="catalytic activity">
    <reaction evidence="21 22">
        <text>ATP + H2O = ADP + phosphate + H(+)</text>
        <dbReference type="Rhea" id="RHEA:13065"/>
        <dbReference type="ChEBI" id="CHEBI:15377"/>
        <dbReference type="ChEBI" id="CHEBI:15378"/>
        <dbReference type="ChEBI" id="CHEBI:30616"/>
        <dbReference type="ChEBI" id="CHEBI:43474"/>
        <dbReference type="ChEBI" id="CHEBI:456216"/>
        <dbReference type="EC" id="3.6.4.12"/>
    </reaction>
</comment>
<evidence type="ECO:0000256" key="7">
    <source>
        <dbReference type="ARBA" id="ARBA00022723"/>
    </source>
</evidence>
<evidence type="ECO:0000256" key="23">
    <source>
        <dbReference type="SAM" id="Coils"/>
    </source>
</evidence>
<feature type="domain" description="DNA2/NAM7 helicase helicase" evidence="26">
    <location>
        <begin position="1045"/>
        <end position="1139"/>
    </location>
</feature>
<evidence type="ECO:0000256" key="9">
    <source>
        <dbReference type="ARBA" id="ARBA00022759"/>
    </source>
</evidence>
<keyword evidence="9" id="KW-0255">Endonuclease</keyword>
<dbReference type="OrthoDB" id="6513042at2759"/>
<evidence type="ECO:0000256" key="16">
    <source>
        <dbReference type="ARBA" id="ARBA00023125"/>
    </source>
</evidence>
<evidence type="ECO:0000259" key="26">
    <source>
        <dbReference type="Pfam" id="PF13086"/>
    </source>
</evidence>
<comment type="caution">
    <text evidence="29">The sequence shown here is derived from an EMBL/GenBank/DDBJ whole genome shotgun (WGS) entry which is preliminary data.</text>
</comment>
<comment type="function">
    <text evidence="22">Key enzyme involved in DNA replication and DNA repair. Involved in Okazaki fragments processing by cleaving long flaps that escape FEN1: flaps that are longer than 27 nucleotides are coated by replication protein A complex (RPA), leading to recruit DNA2 which cleaves the flap until it is too short to bind RPA and becomes a substrate for FEN1. Also involved in 5'-end resection of DNA during double-strand break (DSB) repair by mediating the cleavage of 5'-ssDNA.</text>
</comment>
<dbReference type="GO" id="GO:0003677">
    <property type="term" value="F:DNA binding"/>
    <property type="evidence" value="ECO:0007669"/>
    <property type="project" value="UniProtKB-UniRule"/>
</dbReference>
<dbReference type="Pfam" id="PF13086">
    <property type="entry name" value="AAA_11"/>
    <property type="match status" value="2"/>
</dbReference>
<comment type="subcellular location">
    <subcellularLocation>
        <location evidence="2">Mitochondrion</location>
    </subcellularLocation>
    <subcellularLocation>
        <location evidence="22">Nucleus</location>
    </subcellularLocation>
    <subcellularLocation>
        <location evidence="22">Chromosome</location>
    </subcellularLocation>
</comment>
<gene>
    <name evidence="29" type="ORF">CANINC_001240</name>
</gene>
<dbReference type="PANTHER" id="PTHR10887:SF433">
    <property type="entry name" value="DNA REPLICATION ATP-DEPENDENT HELICASE_NUCLEASE DNA2"/>
    <property type="match status" value="1"/>
</dbReference>
<evidence type="ECO:0000259" key="25">
    <source>
        <dbReference type="Pfam" id="PF08696"/>
    </source>
</evidence>
<dbReference type="GO" id="GO:0051539">
    <property type="term" value="F:4 iron, 4 sulfur cluster binding"/>
    <property type="evidence" value="ECO:0007669"/>
    <property type="project" value="UniProtKB-UniRule"/>
</dbReference>
<evidence type="ECO:0000256" key="5">
    <source>
        <dbReference type="ARBA" id="ARBA00022705"/>
    </source>
</evidence>
<dbReference type="CDD" id="cd18808">
    <property type="entry name" value="SF1_C_Upf1"/>
    <property type="match status" value="1"/>
</dbReference>
<evidence type="ECO:0000256" key="13">
    <source>
        <dbReference type="ARBA" id="ARBA00022840"/>
    </source>
</evidence>
<evidence type="ECO:0000256" key="10">
    <source>
        <dbReference type="ARBA" id="ARBA00022763"/>
    </source>
</evidence>
<feature type="compositionally biased region" description="Polar residues" evidence="24">
    <location>
        <begin position="348"/>
        <end position="362"/>
    </location>
</feature>
<evidence type="ECO:0000256" key="19">
    <source>
        <dbReference type="ARBA" id="ARBA00023242"/>
    </source>
</evidence>
<dbReference type="InterPro" id="IPR048459">
    <property type="entry name" value="DNA2_Rift"/>
</dbReference>
<dbReference type="EC" id="3.1.-.-" evidence="22"/>
<feature type="coiled-coil region" evidence="23">
    <location>
        <begin position="474"/>
        <end position="501"/>
    </location>
</feature>
<evidence type="ECO:0000256" key="8">
    <source>
        <dbReference type="ARBA" id="ARBA00022741"/>
    </source>
</evidence>
<dbReference type="GO" id="GO:0005524">
    <property type="term" value="F:ATP binding"/>
    <property type="evidence" value="ECO:0007669"/>
    <property type="project" value="UniProtKB-UniRule"/>
</dbReference>
<evidence type="ECO:0000259" key="27">
    <source>
        <dbReference type="Pfam" id="PF13087"/>
    </source>
</evidence>
<dbReference type="GO" id="GO:0071932">
    <property type="term" value="P:replication fork reversal"/>
    <property type="evidence" value="ECO:0007669"/>
    <property type="project" value="TreeGrafter"/>
</dbReference>
<feature type="domain" description="DNA replication factor Dna2 N-terminal" evidence="25">
    <location>
        <begin position="499"/>
        <end position="691"/>
    </location>
</feature>